<dbReference type="Proteomes" id="UP000001699">
    <property type="component" value="Unassembled WGS sequence"/>
</dbReference>
<reference evidence="1 2" key="1">
    <citation type="journal article" date="2008" name="PLoS Genet.">
        <title>Genomic islands in the pathogenic filamentous fungus Aspergillus fumigatus.</title>
        <authorList>
            <person name="Fedorova N.D."/>
            <person name="Khaldi N."/>
            <person name="Joardar V.S."/>
            <person name="Maiti R."/>
            <person name="Amedeo P."/>
            <person name="Anderson M.J."/>
            <person name="Crabtree J."/>
            <person name="Silva J.C."/>
            <person name="Badger J.H."/>
            <person name="Albarraq A."/>
            <person name="Angiuoli S."/>
            <person name="Bussey H."/>
            <person name="Bowyer P."/>
            <person name="Cotty P.J."/>
            <person name="Dyer P.S."/>
            <person name="Egan A."/>
            <person name="Galens K."/>
            <person name="Fraser-Liggett C.M."/>
            <person name="Haas B.J."/>
            <person name="Inman J.M."/>
            <person name="Kent R."/>
            <person name="Lemieux S."/>
            <person name="Malavazi I."/>
            <person name="Orvis J."/>
            <person name="Roemer T."/>
            <person name="Ronning C.M."/>
            <person name="Sundaram J.P."/>
            <person name="Sutton G."/>
            <person name="Turner G."/>
            <person name="Venter J.C."/>
            <person name="White O.R."/>
            <person name="Whitty B.R."/>
            <person name="Youngman P."/>
            <person name="Wolfe K.H."/>
            <person name="Goldman G.H."/>
            <person name="Wortman J.R."/>
            <person name="Jiang B."/>
            <person name="Denning D.W."/>
            <person name="Nierman W.C."/>
        </authorList>
    </citation>
    <scope>NUCLEOTIDE SEQUENCE [LARGE SCALE GENOMIC DNA]</scope>
    <source>
        <strain evidence="2">CBS 144.89 / FGSC A1163 / CEA10</strain>
    </source>
</reference>
<dbReference type="AlphaFoldDB" id="B0XXQ8"/>
<gene>
    <name evidence="1" type="ORF">AFUB_038260</name>
</gene>
<protein>
    <submittedName>
        <fullName evidence="1">Uncharacterized protein</fullName>
    </submittedName>
</protein>
<organism evidence="1 2">
    <name type="scientific">Aspergillus fumigatus (strain CBS 144.89 / FGSC A1163 / CEA10)</name>
    <name type="common">Neosartorya fumigata</name>
    <dbReference type="NCBI Taxonomy" id="451804"/>
    <lineage>
        <taxon>Eukaryota</taxon>
        <taxon>Fungi</taxon>
        <taxon>Dikarya</taxon>
        <taxon>Ascomycota</taxon>
        <taxon>Pezizomycotina</taxon>
        <taxon>Eurotiomycetes</taxon>
        <taxon>Eurotiomycetidae</taxon>
        <taxon>Eurotiales</taxon>
        <taxon>Aspergillaceae</taxon>
        <taxon>Aspergillus</taxon>
        <taxon>Aspergillus subgen. Fumigati</taxon>
    </lineage>
</organism>
<evidence type="ECO:0000313" key="2">
    <source>
        <dbReference type="Proteomes" id="UP000001699"/>
    </source>
</evidence>
<accession>B0XXQ8</accession>
<name>B0XXQ8_ASPFC</name>
<evidence type="ECO:0000313" key="1">
    <source>
        <dbReference type="EMBL" id="EDP52660.1"/>
    </source>
</evidence>
<proteinExistence type="predicted"/>
<dbReference type="EMBL" id="DS499596">
    <property type="protein sequence ID" value="EDP52660.1"/>
    <property type="molecule type" value="Genomic_DNA"/>
</dbReference>
<dbReference type="VEuPathDB" id="FungiDB:AFUB_038260"/>
<keyword evidence="2" id="KW-1185">Reference proteome</keyword>
<sequence>MVPRVTEQRTTPRPSIEPFLMAIAANTVLPTTVVTSNGKTQTFSEDRIPSLTDLTTTTKVTTTLSENEIQTATSTTTLIPVIFPVTKGGFYWSPVPEPTAPEFPIPSLPDFPPVPSSPCFKLGDLFSRNCPPNDNKAPQTTHFTRGPNYPSCRSNCGHLRSETDSSSSSSCTTQNVTSCPKCILSQVFEFLNLSWLYQLNISFLPRNNRDAYLDIHHSEPHRNSPPSGTDTSCSSEKEKCMQHAQLWLRNSAPTLPVINPVM</sequence>
<dbReference type="HOGENOM" id="CLU_1061629_0_0_1"/>